<evidence type="ECO:0000256" key="4">
    <source>
        <dbReference type="ARBA" id="ARBA00023136"/>
    </source>
</evidence>
<dbReference type="InterPro" id="IPR000184">
    <property type="entry name" value="Bac_surfAg_D15"/>
</dbReference>
<evidence type="ECO:0000313" key="7">
    <source>
        <dbReference type="EMBL" id="QWG07936.1"/>
    </source>
</evidence>
<dbReference type="PANTHER" id="PTHR12815:SF47">
    <property type="entry name" value="TRANSLOCATION AND ASSEMBLY MODULE SUBUNIT TAMA"/>
    <property type="match status" value="1"/>
</dbReference>
<dbReference type="Pfam" id="PF01103">
    <property type="entry name" value="Omp85"/>
    <property type="match status" value="1"/>
</dbReference>
<evidence type="ECO:0000256" key="1">
    <source>
        <dbReference type="ARBA" id="ARBA00004370"/>
    </source>
</evidence>
<dbReference type="InterPro" id="IPR039910">
    <property type="entry name" value="D15-like"/>
</dbReference>
<evidence type="ECO:0000256" key="3">
    <source>
        <dbReference type="ARBA" id="ARBA00022729"/>
    </source>
</evidence>
<keyword evidence="3" id="KW-0732">Signal</keyword>
<organism evidence="7 8">
    <name type="scientific">Flammeovirga kamogawensis</name>
    <dbReference type="NCBI Taxonomy" id="373891"/>
    <lineage>
        <taxon>Bacteria</taxon>
        <taxon>Pseudomonadati</taxon>
        <taxon>Bacteroidota</taxon>
        <taxon>Cytophagia</taxon>
        <taxon>Cytophagales</taxon>
        <taxon>Flammeovirgaceae</taxon>
        <taxon>Flammeovirga</taxon>
    </lineage>
</organism>
<sequence>MFLTLFLAGCVSYKDLEEDRSLLVKQKLEGVRYSDRSTIESYIRQKPNRTLLGTKIKLPLYFYQKGEKIYIKNYQKDSLKYYDLTEYYETLITVRENELQRQIEENNEILDSLYKQDIYTSYKEIHKLEKRSIRDSLSGIRKLRKIKSKSITKTEKLQLRVEKGNWLMRSAGEAPSYFDSTDAQNTSQIIQRALVTKGFLNATTTFEYDTITDYKYPFVKETYKVDEGIQWKINDVKYKVSDRDVYNVILSNNKKNKLKKHTKYSEIKIQNERTRITKLLKNSGYFDFSSSYIHFDVDTNKVHGKVDVVVYLDSPKKGDKHTKYFIKDITVETDPNNKKDETDSLDYKNVQYYQHGKHYKPKILDGKISIAEGEPYKEALSTDTRQFLSQMDAFKFVNIEYLKAGNDSLNAMIYASSFNKYQYAFETGLNVSRSLPGPFASLSLKSRNIFRGAESLEFRGRFSLEAQASVTETVNELYNGTEYGFSTILKIPRPLVPFANKLDKSFYVRTAKTKILSDIAYVSRPEYTRFNIKGLFGYEWRNRKEDLFELSVADLNIVNTPFLSNSFRVRLQQLAEQGNTLHYSFDNSFVSSMHLSVSRMRGDYITSSSKSTYVKLFGELGGNALDLVNSMTGSEPGSIYGLRYYKFFKVYSDLRRITPIGEKKKHFFASRIHMGIAKSYGEVDALPYEKYFFSGGGNSNRAWRPRRLGPGSYTPPQNSNGTFDYSYEQPGDIIIELNAEWRYKISRLFQWALFIDASNVWLIEEDNTRPGGNFEFNRFWKEFGIGAGIGARMDFSFLLVRFDIGTKIYDPARKEGDRFVAGYNFLGKGTTEFNIGIGYPF</sequence>
<keyword evidence="4" id="KW-0472">Membrane</keyword>
<gene>
    <name evidence="7" type="ORF">KM029_03100</name>
</gene>
<protein>
    <submittedName>
        <fullName evidence="7">BamA/TamA family outer membrane protein</fullName>
    </submittedName>
</protein>
<feature type="domain" description="Bacterial surface antigen (D15)" evidence="6">
    <location>
        <begin position="519"/>
        <end position="839"/>
    </location>
</feature>
<dbReference type="RefSeq" id="WP_184679458.1">
    <property type="nucleotide sequence ID" value="NZ_CP076128.1"/>
</dbReference>
<dbReference type="Gene3D" id="2.40.160.50">
    <property type="entry name" value="membrane protein fhac: a member of the omp85/tpsb transporter family"/>
    <property type="match status" value="1"/>
</dbReference>
<accession>A0ABX8GWF9</accession>
<dbReference type="EMBL" id="CP076128">
    <property type="protein sequence ID" value="QWG07936.1"/>
    <property type="molecule type" value="Genomic_DNA"/>
</dbReference>
<keyword evidence="8" id="KW-1185">Reference proteome</keyword>
<name>A0ABX8GWF9_9BACT</name>
<evidence type="ECO:0000259" key="6">
    <source>
        <dbReference type="Pfam" id="PF01103"/>
    </source>
</evidence>
<comment type="subcellular location">
    <subcellularLocation>
        <location evidence="1">Membrane</location>
    </subcellularLocation>
</comment>
<evidence type="ECO:0000256" key="2">
    <source>
        <dbReference type="ARBA" id="ARBA00022692"/>
    </source>
</evidence>
<keyword evidence="2" id="KW-0812">Transmembrane</keyword>
<reference evidence="7 8" key="1">
    <citation type="submission" date="2021-05" db="EMBL/GenBank/DDBJ databases">
        <title>Comparative genomic studies on the polysaccharide-degrading batcterial strains of the Flammeovirga genus.</title>
        <authorList>
            <person name="Zewei F."/>
            <person name="Zheng Z."/>
            <person name="Yu L."/>
            <person name="Ruyue G."/>
            <person name="Yanhong M."/>
            <person name="Yuanyuan C."/>
            <person name="Jingyan G."/>
            <person name="Wenjun H."/>
        </authorList>
    </citation>
    <scope>NUCLEOTIDE SEQUENCE [LARGE SCALE GENOMIC DNA]</scope>
    <source>
        <strain evidence="7 8">YS10</strain>
    </source>
</reference>
<evidence type="ECO:0000313" key="8">
    <source>
        <dbReference type="Proteomes" id="UP000682802"/>
    </source>
</evidence>
<keyword evidence="5" id="KW-0998">Cell outer membrane</keyword>
<dbReference type="Proteomes" id="UP000682802">
    <property type="component" value="Chromosome 1"/>
</dbReference>
<evidence type="ECO:0000256" key="5">
    <source>
        <dbReference type="ARBA" id="ARBA00023237"/>
    </source>
</evidence>
<proteinExistence type="predicted"/>
<dbReference type="PANTHER" id="PTHR12815">
    <property type="entry name" value="SORTING AND ASSEMBLY MACHINERY SAMM50 PROTEIN FAMILY MEMBER"/>
    <property type="match status" value="1"/>
</dbReference>